<evidence type="ECO:0000256" key="3">
    <source>
        <dbReference type="ARBA" id="ARBA00022475"/>
    </source>
</evidence>
<dbReference type="PROSITE" id="PS50850">
    <property type="entry name" value="MFS"/>
    <property type="match status" value="1"/>
</dbReference>
<evidence type="ECO:0000256" key="2">
    <source>
        <dbReference type="ARBA" id="ARBA00022448"/>
    </source>
</evidence>
<feature type="transmembrane region" description="Helical" evidence="7">
    <location>
        <begin position="321"/>
        <end position="338"/>
    </location>
</feature>
<feature type="transmembrane region" description="Helical" evidence="7">
    <location>
        <begin position="290"/>
        <end position="309"/>
    </location>
</feature>
<evidence type="ECO:0000256" key="1">
    <source>
        <dbReference type="ARBA" id="ARBA00004651"/>
    </source>
</evidence>
<feature type="transmembrane region" description="Helical" evidence="7">
    <location>
        <begin position="468"/>
        <end position="492"/>
    </location>
</feature>
<keyword evidence="2" id="KW-0813">Transport</keyword>
<dbReference type="InterPro" id="IPR036259">
    <property type="entry name" value="MFS_trans_sf"/>
</dbReference>
<dbReference type="EMBL" id="VUYU01000002">
    <property type="protein sequence ID" value="NHZ32822.1"/>
    <property type="molecule type" value="Genomic_DNA"/>
</dbReference>
<feature type="transmembrane region" description="Helical" evidence="7">
    <location>
        <begin position="66"/>
        <end position="86"/>
    </location>
</feature>
<comment type="caution">
    <text evidence="9">The sequence shown here is derived from an EMBL/GenBank/DDBJ whole genome shotgun (WGS) entry which is preliminary data.</text>
</comment>
<keyword evidence="4 7" id="KW-0812">Transmembrane</keyword>
<feature type="transmembrane region" description="Helical" evidence="7">
    <location>
        <begin position="164"/>
        <end position="187"/>
    </location>
</feature>
<accession>A0ABX0LKP6</accession>
<dbReference type="Gene3D" id="1.20.1250.20">
    <property type="entry name" value="MFS general substrate transporter like domains"/>
    <property type="match status" value="2"/>
</dbReference>
<proteinExistence type="predicted"/>
<keyword evidence="3" id="KW-1003">Cell membrane</keyword>
<comment type="subcellular location">
    <subcellularLocation>
        <location evidence="1">Cell membrane</location>
        <topology evidence="1">Multi-pass membrane protein</topology>
    </subcellularLocation>
</comment>
<evidence type="ECO:0000256" key="6">
    <source>
        <dbReference type="ARBA" id="ARBA00023136"/>
    </source>
</evidence>
<feature type="domain" description="Major facilitator superfamily (MFS) profile" evidence="8">
    <location>
        <begin position="28"/>
        <end position="559"/>
    </location>
</feature>
<reference evidence="9 10" key="1">
    <citation type="submission" date="2019-09" db="EMBL/GenBank/DDBJ databases">
        <title>Taxonomy of Antarctic Massilia spp.: description of Massilia rubra sp. nov., Massilia aquatica sp. nov., Massilia mucilaginosa sp. nov., Massilia frigida sp. nov. isolated from streams, lakes and regoliths.</title>
        <authorList>
            <person name="Holochova P."/>
            <person name="Sedlacek I."/>
            <person name="Kralova S."/>
            <person name="Maslanova I."/>
            <person name="Busse H.-J."/>
            <person name="Stankova E."/>
            <person name="Vrbovska V."/>
            <person name="Kovarovic V."/>
            <person name="Bartak M."/>
            <person name="Svec P."/>
            <person name="Pantucek R."/>
        </authorList>
    </citation>
    <scope>NUCLEOTIDE SEQUENCE [LARGE SCALE GENOMIC DNA]</scope>
    <source>
        <strain evidence="9 10">CCM 8692</strain>
    </source>
</reference>
<keyword evidence="6 7" id="KW-0472">Membrane</keyword>
<evidence type="ECO:0000256" key="5">
    <source>
        <dbReference type="ARBA" id="ARBA00022989"/>
    </source>
</evidence>
<keyword evidence="5 7" id="KW-1133">Transmembrane helix</keyword>
<sequence length="567" mass="60830">MAITPGNAIDGRKGNPADAGMTKEERKVIFASSLGTVFEWYDFYLYGSLAPIIAKQFFVGDPTTTFIFALLAFAAGFIVRPFGALVFGRLGDMIGRKYTFLVTILLMGASTFIVGLLPSYASIGIAAPIILVSLRILQGLALGGEYGGAATYVAEHAPHGKRGFFTSWIQTTATMGLFLSLLVILGTRTALGEPEFAAWGWRIPFLVSVLLLGVSVWIRLSMNESPAFAKMKAEGKTSKAPLSEAFLQPKNAKIVFLALVGLTMGQAVVWYTGQFYALFFLTQTLKVDGAVANILIAISLLLATPFFIVFGTLSDKIGRKWIILGGCAIAAVTYFPIFKGITHYANPALEAALQSSPVVVVADPASCHFQFKLTGTEKFPSSCDIATGILTAASVSYTRDDAPAGSLAKVRIGDKEFTSFTAGMTAGNLDFDADSKAKEKTLKADVAAAIKAAGYPAKADSDQINKPMVVLLLFILVLYVTAVYGPIAAMLVEMFPTRIRYTSMSLPYHIGNGWFGGLLPTTAFALVAYKGDIYYGLWYPIIVALVTVVIGGLFVRETKDNDIYAAD</sequence>
<dbReference type="InterPro" id="IPR005829">
    <property type="entry name" value="Sugar_transporter_CS"/>
</dbReference>
<organism evidence="9 10">
    <name type="scientific">Massilia rubra</name>
    <dbReference type="NCBI Taxonomy" id="2607910"/>
    <lineage>
        <taxon>Bacteria</taxon>
        <taxon>Pseudomonadati</taxon>
        <taxon>Pseudomonadota</taxon>
        <taxon>Betaproteobacteria</taxon>
        <taxon>Burkholderiales</taxon>
        <taxon>Oxalobacteraceae</taxon>
        <taxon>Telluria group</taxon>
        <taxon>Massilia</taxon>
    </lineage>
</organism>
<dbReference type="PANTHER" id="PTHR43045">
    <property type="entry name" value="SHIKIMATE TRANSPORTER"/>
    <property type="match status" value="1"/>
</dbReference>
<dbReference type="CDD" id="cd17369">
    <property type="entry name" value="MFS_ShiA_like"/>
    <property type="match status" value="1"/>
</dbReference>
<evidence type="ECO:0000259" key="8">
    <source>
        <dbReference type="PROSITE" id="PS50850"/>
    </source>
</evidence>
<feature type="transmembrane region" description="Helical" evidence="7">
    <location>
        <begin position="254"/>
        <end position="278"/>
    </location>
</feature>
<evidence type="ECO:0000256" key="4">
    <source>
        <dbReference type="ARBA" id="ARBA00022692"/>
    </source>
</evidence>
<dbReference type="RefSeq" id="WP_167221922.1">
    <property type="nucleotide sequence ID" value="NZ_VUYU01000002.1"/>
</dbReference>
<dbReference type="InterPro" id="IPR005828">
    <property type="entry name" value="MFS_sugar_transport-like"/>
</dbReference>
<feature type="transmembrane region" description="Helical" evidence="7">
    <location>
        <begin position="513"/>
        <end position="531"/>
    </location>
</feature>
<dbReference type="Pfam" id="PF00083">
    <property type="entry name" value="Sugar_tr"/>
    <property type="match status" value="2"/>
</dbReference>
<name>A0ABX0LKP6_9BURK</name>
<feature type="transmembrane region" description="Helical" evidence="7">
    <location>
        <begin position="28"/>
        <end position="46"/>
    </location>
</feature>
<evidence type="ECO:0000256" key="7">
    <source>
        <dbReference type="SAM" id="Phobius"/>
    </source>
</evidence>
<dbReference type="PROSITE" id="PS00217">
    <property type="entry name" value="SUGAR_TRANSPORT_2"/>
    <property type="match status" value="1"/>
</dbReference>
<dbReference type="SUPFAM" id="SSF103473">
    <property type="entry name" value="MFS general substrate transporter"/>
    <property type="match status" value="1"/>
</dbReference>
<keyword evidence="10" id="KW-1185">Reference proteome</keyword>
<gene>
    <name evidence="9" type="ORF">F0185_04360</name>
</gene>
<dbReference type="InterPro" id="IPR020846">
    <property type="entry name" value="MFS_dom"/>
</dbReference>
<dbReference type="PANTHER" id="PTHR43045:SF7">
    <property type="entry name" value="MAJOR FACILITATOR SUPERFAMILY TRANSPORTER"/>
    <property type="match status" value="1"/>
</dbReference>
<feature type="transmembrane region" description="Helical" evidence="7">
    <location>
        <begin position="537"/>
        <end position="555"/>
    </location>
</feature>
<protein>
    <submittedName>
        <fullName evidence="9">MHS family MFS transporter</fullName>
    </submittedName>
</protein>
<feature type="transmembrane region" description="Helical" evidence="7">
    <location>
        <begin position="199"/>
        <end position="220"/>
    </location>
</feature>
<evidence type="ECO:0000313" key="9">
    <source>
        <dbReference type="EMBL" id="NHZ32822.1"/>
    </source>
</evidence>
<dbReference type="Proteomes" id="UP000785613">
    <property type="component" value="Unassembled WGS sequence"/>
</dbReference>
<feature type="transmembrane region" description="Helical" evidence="7">
    <location>
        <begin position="98"/>
        <end position="117"/>
    </location>
</feature>
<evidence type="ECO:0000313" key="10">
    <source>
        <dbReference type="Proteomes" id="UP000785613"/>
    </source>
</evidence>